<keyword evidence="2" id="KW-1185">Reference proteome</keyword>
<dbReference type="CDD" id="cd02440">
    <property type="entry name" value="AdoMet_MTases"/>
    <property type="match status" value="1"/>
</dbReference>
<dbReference type="Pfam" id="PF13578">
    <property type="entry name" value="Methyltransf_24"/>
    <property type="match status" value="1"/>
</dbReference>
<dbReference type="RefSeq" id="WP_340933440.1">
    <property type="nucleotide sequence ID" value="NZ_CP150496.1"/>
</dbReference>
<dbReference type="SUPFAM" id="SSF53335">
    <property type="entry name" value="S-adenosyl-L-methionine-dependent methyltransferases"/>
    <property type="match status" value="1"/>
</dbReference>
<dbReference type="EMBL" id="CP150496">
    <property type="protein sequence ID" value="WYW55786.1"/>
    <property type="molecule type" value="Genomic_DNA"/>
</dbReference>
<keyword evidence="1" id="KW-0489">Methyltransferase</keyword>
<evidence type="ECO:0000313" key="2">
    <source>
        <dbReference type="Proteomes" id="UP001491088"/>
    </source>
</evidence>
<protein>
    <submittedName>
        <fullName evidence="1">Class I SAM-dependent methyltransferase</fullName>
        <ecNumber evidence="1">2.1.1.-</ecNumber>
    </submittedName>
</protein>
<gene>
    <name evidence="1" type="ORF">WG950_00725</name>
</gene>
<dbReference type="EC" id="2.1.1.-" evidence="1"/>
<dbReference type="Proteomes" id="UP001491088">
    <property type="component" value="Chromosome"/>
</dbReference>
<organism evidence="1 2">
    <name type="scientific">Polaribacter marinaquae</name>
    <dbReference type="NCBI Taxonomy" id="1642819"/>
    <lineage>
        <taxon>Bacteria</taxon>
        <taxon>Pseudomonadati</taxon>
        <taxon>Bacteroidota</taxon>
        <taxon>Flavobacteriia</taxon>
        <taxon>Flavobacteriales</taxon>
        <taxon>Flavobacteriaceae</taxon>
    </lineage>
</organism>
<dbReference type="GO" id="GO:0008168">
    <property type="term" value="F:methyltransferase activity"/>
    <property type="evidence" value="ECO:0007669"/>
    <property type="project" value="UniProtKB-KW"/>
</dbReference>
<proteinExistence type="predicted"/>
<sequence>MLYQQKKYLQFLLKSSNQHGVHSPFVYKLITKGLYSKKSKKLWSEFKNIKQQLLDNKKIIEVTDFGSGSKVFKNNKRQVSKIAKVAGISNKKASILLKIVTYFKPLNILEFGTSLGLATSVFKIANHSAKITTLEGCQETIKIAKNLFESNNFENIEVRVGDFNDTLRTSIKEREFDLIYFDGNHTKEATLKYFNDCLQTIHNESIFIFDDIYWNQEMQEAWLEIKNDKNVTVTVDLFYFGLVFFRKEQAKEHFKIRV</sequence>
<dbReference type="InterPro" id="IPR029063">
    <property type="entry name" value="SAM-dependent_MTases_sf"/>
</dbReference>
<reference evidence="1 2" key="1">
    <citation type="submission" date="2024-03" db="EMBL/GenBank/DDBJ databases">
        <authorList>
            <person name="Cao K."/>
        </authorList>
    </citation>
    <scope>NUCLEOTIDE SEQUENCE [LARGE SCALE GENOMIC DNA]</scope>
    <source>
        <strain evidence="1 2">MCCC 1K00696</strain>
    </source>
</reference>
<dbReference type="GO" id="GO:0032259">
    <property type="term" value="P:methylation"/>
    <property type="evidence" value="ECO:0007669"/>
    <property type="project" value="UniProtKB-KW"/>
</dbReference>
<keyword evidence="1" id="KW-0808">Transferase</keyword>
<accession>A0ABZ2TRY7</accession>
<name>A0ABZ2TRY7_9FLAO</name>
<dbReference type="Gene3D" id="3.40.50.150">
    <property type="entry name" value="Vaccinia Virus protein VP39"/>
    <property type="match status" value="1"/>
</dbReference>
<evidence type="ECO:0000313" key="1">
    <source>
        <dbReference type="EMBL" id="WYW55786.1"/>
    </source>
</evidence>